<accession>A0A7D5LYN1</accession>
<gene>
    <name evidence="2" type="ORF">C5F47_00355</name>
</gene>
<protein>
    <submittedName>
        <fullName evidence="2">Uncharacterized protein</fullName>
    </submittedName>
</protein>
<evidence type="ECO:0000313" key="3">
    <source>
        <dbReference type="Proteomes" id="UP000509771"/>
    </source>
</evidence>
<organism evidence="2 3">
    <name type="scientific">Nitrosopumilus cobalaminigenes</name>
    <dbReference type="NCBI Taxonomy" id="1470066"/>
    <lineage>
        <taxon>Archaea</taxon>
        <taxon>Nitrososphaerota</taxon>
        <taxon>Nitrososphaeria</taxon>
        <taxon>Nitrosopumilales</taxon>
        <taxon>Nitrosopumilaceae</taxon>
        <taxon>Nitrosopumilus</taxon>
    </lineage>
</organism>
<evidence type="ECO:0000313" key="2">
    <source>
        <dbReference type="EMBL" id="QLH02146.1"/>
    </source>
</evidence>
<feature type="transmembrane region" description="Helical" evidence="1">
    <location>
        <begin position="12"/>
        <end position="38"/>
    </location>
</feature>
<dbReference type="KEGG" id="ncl:C5F47_00355"/>
<name>A0A7D5LYN1_9ARCH</name>
<keyword evidence="3" id="KW-1185">Reference proteome</keyword>
<dbReference type="AlphaFoldDB" id="A0A7D5LYN1"/>
<reference evidence="2 3" key="1">
    <citation type="submission" date="2018-02" db="EMBL/GenBank/DDBJ databases">
        <title>Complete genome of Nitrosopumilus cobalaminigenes HCA1.</title>
        <authorList>
            <person name="Qin W."/>
            <person name="Zheng Y."/>
            <person name="Stahl D.A."/>
        </authorList>
    </citation>
    <scope>NUCLEOTIDE SEQUENCE [LARGE SCALE GENOMIC DNA]</scope>
    <source>
        <strain evidence="2 3">HCA1</strain>
    </source>
</reference>
<evidence type="ECO:0000256" key="1">
    <source>
        <dbReference type="SAM" id="Phobius"/>
    </source>
</evidence>
<dbReference type="Proteomes" id="UP000509771">
    <property type="component" value="Chromosome"/>
</dbReference>
<sequence>MIMEMQIMLKNKFGMMVLGLELGHSFLVVIVVALIVMILVLTDIIMVELLIQTPTKFGFIVLIIL</sequence>
<keyword evidence="1" id="KW-1133">Transmembrane helix</keyword>
<keyword evidence="1" id="KW-0472">Membrane</keyword>
<dbReference type="EMBL" id="CP026993">
    <property type="protein sequence ID" value="QLH02146.1"/>
    <property type="molecule type" value="Genomic_DNA"/>
</dbReference>
<proteinExistence type="predicted"/>
<keyword evidence="1" id="KW-0812">Transmembrane</keyword>